<dbReference type="InterPro" id="IPR011706">
    <property type="entry name" value="Cu-oxidase_C"/>
</dbReference>
<evidence type="ECO:0000256" key="11">
    <source>
        <dbReference type="ARBA" id="ARBA00045661"/>
    </source>
</evidence>
<evidence type="ECO:0000313" key="17">
    <source>
        <dbReference type="Proteomes" id="UP000031186"/>
    </source>
</evidence>
<dbReference type="InterPro" id="IPR011707">
    <property type="entry name" value="Cu-oxidase-like_N"/>
</dbReference>
<proteinExistence type="inferred from homology"/>
<dbReference type="HOGENOM" id="CLU_006504_3_2_1"/>
<dbReference type="Proteomes" id="UP000031186">
    <property type="component" value="Unassembled WGS sequence"/>
</dbReference>
<feature type="non-terminal residue" evidence="16">
    <location>
        <position position="1"/>
    </location>
</feature>
<evidence type="ECO:0000256" key="4">
    <source>
        <dbReference type="ARBA" id="ARBA00015790"/>
    </source>
</evidence>
<comment type="function">
    <text evidence="11">Laccase; part of the Pks1 gene cluster that mediates the biosynthesis of an anthraquinone derivative pigment that contributes to conidial pigmentation that provides protection from UV radiation, heat and cold stress. The polyketide synthase Pks1 produces 1-acetyl-2,4,6,8-tetrahydroxy-9,10-anthraquinone though condensation of acetyl-CoA with malonyl-CoA. The dehydratase EthD and the laccase Mlac1 further convert the anthraquinone derivative into the final conidial pigment.</text>
</comment>
<evidence type="ECO:0000259" key="14">
    <source>
        <dbReference type="Pfam" id="PF07731"/>
    </source>
</evidence>
<reference evidence="16 17" key="1">
    <citation type="journal article" date="2014" name="Proc. Natl. Acad. Sci. U.S.A.">
        <title>Trajectory and genomic determinants of fungal-pathogen speciation and host adaptation.</title>
        <authorList>
            <person name="Hu X."/>
            <person name="Xiao G."/>
            <person name="Zheng P."/>
            <person name="Shang Y."/>
            <person name="Su Y."/>
            <person name="Zhang X."/>
            <person name="Liu X."/>
            <person name="Zhan S."/>
            <person name="St Leger R.J."/>
            <person name="Wang C."/>
        </authorList>
    </citation>
    <scope>NUCLEOTIDE SEQUENCE [LARGE SCALE GENOMIC DNA]</scope>
    <source>
        <strain evidence="16 17">ARSEF 549</strain>
    </source>
</reference>
<feature type="signal peptide" evidence="12">
    <location>
        <begin position="1"/>
        <end position="19"/>
    </location>
</feature>
<dbReference type="OrthoDB" id="2121828at2759"/>
<dbReference type="GO" id="GO:0005507">
    <property type="term" value="F:copper ion binding"/>
    <property type="evidence" value="ECO:0007669"/>
    <property type="project" value="InterPro"/>
</dbReference>
<comment type="subcellular location">
    <subcellularLocation>
        <location evidence="1">Cell surface</location>
    </subcellularLocation>
</comment>
<dbReference type="AlphaFoldDB" id="A0A0B4FC27"/>
<dbReference type="PANTHER" id="PTHR11709:SF71">
    <property type="entry name" value="OXIDOREDUCTASE TPCJ"/>
    <property type="match status" value="1"/>
</dbReference>
<dbReference type="GO" id="GO:0009986">
    <property type="term" value="C:cell surface"/>
    <property type="evidence" value="ECO:0007669"/>
    <property type="project" value="UniProtKB-SubCell"/>
</dbReference>
<comment type="similarity">
    <text evidence="3">Belongs to the multicopper oxidase family.</text>
</comment>
<keyword evidence="9" id="KW-0325">Glycoprotein</keyword>
<dbReference type="GO" id="GO:0016491">
    <property type="term" value="F:oxidoreductase activity"/>
    <property type="evidence" value="ECO:0007669"/>
    <property type="project" value="UniProtKB-KW"/>
</dbReference>
<dbReference type="PROSITE" id="PS00080">
    <property type="entry name" value="MULTICOPPER_OXIDASE2"/>
    <property type="match status" value="1"/>
</dbReference>
<dbReference type="CDD" id="cd13880">
    <property type="entry name" value="CuRO_2_MaLCC_like"/>
    <property type="match status" value="1"/>
</dbReference>
<feature type="domain" description="Plastocyanin-like" evidence="13">
    <location>
        <begin position="190"/>
        <end position="341"/>
    </location>
</feature>
<dbReference type="PANTHER" id="PTHR11709">
    <property type="entry name" value="MULTI-COPPER OXIDASE"/>
    <property type="match status" value="1"/>
</dbReference>
<evidence type="ECO:0000256" key="6">
    <source>
        <dbReference type="ARBA" id="ARBA00022729"/>
    </source>
</evidence>
<dbReference type="SUPFAM" id="SSF49503">
    <property type="entry name" value="Cupredoxins"/>
    <property type="match status" value="3"/>
</dbReference>
<protein>
    <recommendedName>
        <fullName evidence="4">Laccase 1</fullName>
    </recommendedName>
    <alternativeName>
        <fullName evidence="10">Conidial pigment biosynthesis oxidase Mlac1</fullName>
    </alternativeName>
</protein>
<dbReference type="InterPro" id="IPR001117">
    <property type="entry name" value="Cu-oxidase_2nd"/>
</dbReference>
<evidence type="ECO:0000256" key="5">
    <source>
        <dbReference type="ARBA" id="ARBA00022723"/>
    </source>
</evidence>
<keyword evidence="6 12" id="KW-0732">Signal</keyword>
<feature type="chain" id="PRO_5002102363" description="Laccase 1" evidence="12">
    <location>
        <begin position="20"/>
        <end position="601"/>
    </location>
</feature>
<evidence type="ECO:0000259" key="15">
    <source>
        <dbReference type="Pfam" id="PF07732"/>
    </source>
</evidence>
<evidence type="ECO:0000313" key="16">
    <source>
        <dbReference type="EMBL" id="KID65347.1"/>
    </source>
</evidence>
<name>A0A0B4FC27_METAF</name>
<dbReference type="Pfam" id="PF00394">
    <property type="entry name" value="Cu-oxidase"/>
    <property type="match status" value="1"/>
</dbReference>
<evidence type="ECO:0000256" key="9">
    <source>
        <dbReference type="ARBA" id="ARBA00023180"/>
    </source>
</evidence>
<organism evidence="16 17">
    <name type="scientific">Metarhizium anisopliae (strain ARSEF 549)</name>
    <dbReference type="NCBI Taxonomy" id="3151832"/>
    <lineage>
        <taxon>Eukaryota</taxon>
        <taxon>Fungi</taxon>
        <taxon>Dikarya</taxon>
        <taxon>Ascomycota</taxon>
        <taxon>Pezizomycotina</taxon>
        <taxon>Sordariomycetes</taxon>
        <taxon>Hypocreomycetidae</taxon>
        <taxon>Hypocreales</taxon>
        <taxon>Clavicipitaceae</taxon>
        <taxon>Metarhizium</taxon>
    </lineage>
</organism>
<keyword evidence="8" id="KW-0186">Copper</keyword>
<gene>
    <name evidence="16" type="ORF">MAN_06358</name>
</gene>
<feature type="domain" description="Plastocyanin-like" evidence="14">
    <location>
        <begin position="421"/>
        <end position="559"/>
    </location>
</feature>
<accession>A0A0B4FC27</accession>
<dbReference type="InterPro" id="IPR008972">
    <property type="entry name" value="Cupredoxin"/>
</dbReference>
<comment type="caution">
    <text evidence="16">The sequence shown here is derived from an EMBL/GenBank/DDBJ whole genome shotgun (WGS) entry which is preliminary data.</text>
</comment>
<dbReference type="CDD" id="cd13854">
    <property type="entry name" value="CuRO_1_MaLCC_like"/>
    <property type="match status" value="1"/>
</dbReference>
<dbReference type="EMBL" id="AZNF01000007">
    <property type="protein sequence ID" value="KID65347.1"/>
    <property type="molecule type" value="Genomic_DNA"/>
</dbReference>
<dbReference type="Gene3D" id="2.60.40.420">
    <property type="entry name" value="Cupredoxins - blue copper proteins"/>
    <property type="match status" value="3"/>
</dbReference>
<dbReference type="Pfam" id="PF07732">
    <property type="entry name" value="Cu-oxidase_3"/>
    <property type="match status" value="1"/>
</dbReference>
<evidence type="ECO:0000256" key="10">
    <source>
        <dbReference type="ARBA" id="ARBA00030989"/>
    </source>
</evidence>
<evidence type="ECO:0000256" key="12">
    <source>
        <dbReference type="SAM" id="SignalP"/>
    </source>
</evidence>
<evidence type="ECO:0000256" key="2">
    <source>
        <dbReference type="ARBA" id="ARBA00004732"/>
    </source>
</evidence>
<dbReference type="InterPro" id="IPR045087">
    <property type="entry name" value="Cu-oxidase_fam"/>
</dbReference>
<dbReference type="CDD" id="cd13901">
    <property type="entry name" value="CuRO_3_MaLCC_like"/>
    <property type="match status" value="1"/>
</dbReference>
<dbReference type="InterPro" id="IPR033138">
    <property type="entry name" value="Cu_oxidase_CS"/>
</dbReference>
<keyword evidence="7" id="KW-0560">Oxidoreductase</keyword>
<dbReference type="FunFam" id="2.60.40.420:FF:000021">
    <property type="entry name" value="Extracellular dihydrogeodin oxidase/laccase"/>
    <property type="match status" value="1"/>
</dbReference>
<dbReference type="VEuPathDB" id="FungiDB:MAN_06358"/>
<dbReference type="PROSITE" id="PS00079">
    <property type="entry name" value="MULTICOPPER_OXIDASE1"/>
    <property type="match status" value="1"/>
</dbReference>
<keyword evidence="5" id="KW-0479">Metal-binding</keyword>
<evidence type="ECO:0000256" key="8">
    <source>
        <dbReference type="ARBA" id="ARBA00023008"/>
    </source>
</evidence>
<evidence type="ECO:0000256" key="7">
    <source>
        <dbReference type="ARBA" id="ARBA00023002"/>
    </source>
</evidence>
<dbReference type="InterPro" id="IPR002355">
    <property type="entry name" value="Cu_oxidase_Cu_BS"/>
</dbReference>
<dbReference type="Pfam" id="PF07731">
    <property type="entry name" value="Cu-oxidase_2"/>
    <property type="match status" value="1"/>
</dbReference>
<comment type="pathway">
    <text evidence="2">Pigment biosynthesis.</text>
</comment>
<evidence type="ECO:0000259" key="13">
    <source>
        <dbReference type="Pfam" id="PF00394"/>
    </source>
</evidence>
<feature type="domain" description="Plastocyanin-like" evidence="15">
    <location>
        <begin position="64"/>
        <end position="180"/>
    </location>
</feature>
<evidence type="ECO:0000256" key="1">
    <source>
        <dbReference type="ARBA" id="ARBA00004241"/>
    </source>
</evidence>
<sequence>MALLRRLTQLLALCHVGFASKPKANCSCTNSPQHRDCWRQGFDIHSDPDKVLPKGRLREYELTVTQEWIAPDGYLVKGTVFNGQYPGPLIEADWGDTLRITVHNNLTNFNGTGVHWHGIRQSETVWLDGVPGVTQCPSKPGSSQTYEFRAMQYGTSWYHSHFSLQYSNGLYGPLVIHGPSSANWDVDLGPWLLSDWYHDDAFKLYYYEIFTPRAAIPNSMVLNGKGLYDCDPKNDTRCTGKKDFFEVTLERGTKYKIGLTHTGTLLTETFWIDGHNFTVISNDFVAIEPYVTDVINIGIGQRYEIIVEANASLENGPNFWIHAQYCNEPDILDHRVGIVRYDAKNKSDPYTPPRAHLKYGCADPGPNELVPVVPMQVGRRVNNMEPSEYLKIGLQGWPNASDPNSLIHKWVLRHTPMYLDWREPSLKKLALNSGNASLFTPETEPIYLDYETGEWVYFVITSNYTLEGVDPPRTIPQSVHPMHLHGHDFLVLAQGQGPFTEDVVPKLDNPPRRDVANCPIDGYLWIAFRIDNPGAWLMHCHIAWHASDGLSIQFLEQPGKIKGLMEKAGVLPEFSRRCEEWTEWYQNNNMVHEAEQDDSGI</sequence>
<keyword evidence="17" id="KW-1185">Reference proteome</keyword>
<evidence type="ECO:0000256" key="3">
    <source>
        <dbReference type="ARBA" id="ARBA00010609"/>
    </source>
</evidence>